<dbReference type="InterPro" id="IPR040185">
    <property type="entry name" value="Far11/STRP"/>
</dbReference>
<dbReference type="EMBL" id="UYRX01001229">
    <property type="protein sequence ID" value="VDK88806.1"/>
    <property type="molecule type" value="Genomic_DNA"/>
</dbReference>
<dbReference type="Pfam" id="PF07923">
    <property type="entry name" value="N1221"/>
    <property type="match status" value="1"/>
</dbReference>
<dbReference type="STRING" id="42156.A0A3P6TL52"/>
<dbReference type="InterPro" id="IPR012486">
    <property type="entry name" value="Far11/STRP_N"/>
</dbReference>
<feature type="domain" description="Far11/STRP N-terminal" evidence="1">
    <location>
        <begin position="84"/>
        <end position="373"/>
    </location>
</feature>
<dbReference type="SMART" id="SM01292">
    <property type="entry name" value="N1221"/>
    <property type="match status" value="1"/>
</dbReference>
<name>A0A3P6TL52_LITSI</name>
<dbReference type="AlphaFoldDB" id="A0A3P6TL52"/>
<evidence type="ECO:0000313" key="2">
    <source>
        <dbReference type="EMBL" id="VDK88806.1"/>
    </source>
</evidence>
<dbReference type="GO" id="GO:0007010">
    <property type="term" value="P:cytoskeleton organization"/>
    <property type="evidence" value="ECO:0007669"/>
    <property type="project" value="TreeGrafter"/>
</dbReference>
<dbReference type="PANTHER" id="PTHR13239:SF4">
    <property type="entry name" value="AT25231P"/>
    <property type="match status" value="1"/>
</dbReference>
<dbReference type="Proteomes" id="UP000277928">
    <property type="component" value="Unassembled WGS sequence"/>
</dbReference>
<organism evidence="2 3">
    <name type="scientific">Litomosoides sigmodontis</name>
    <name type="common">Filarial nematode worm</name>
    <dbReference type="NCBI Taxonomy" id="42156"/>
    <lineage>
        <taxon>Eukaryota</taxon>
        <taxon>Metazoa</taxon>
        <taxon>Ecdysozoa</taxon>
        <taxon>Nematoda</taxon>
        <taxon>Chromadorea</taxon>
        <taxon>Rhabditida</taxon>
        <taxon>Spirurina</taxon>
        <taxon>Spiruromorpha</taxon>
        <taxon>Filarioidea</taxon>
        <taxon>Onchocercidae</taxon>
        <taxon>Litomosoides</taxon>
    </lineage>
</organism>
<gene>
    <name evidence="2" type="ORF">NLS_LOCUS8844</name>
</gene>
<dbReference type="OrthoDB" id="5856206at2759"/>
<proteinExistence type="predicted"/>
<reference evidence="2 3" key="1">
    <citation type="submission" date="2018-08" db="EMBL/GenBank/DDBJ databases">
        <authorList>
            <person name="Laetsch R D."/>
            <person name="Stevens L."/>
            <person name="Kumar S."/>
            <person name="Blaxter L. M."/>
        </authorList>
    </citation>
    <scope>NUCLEOTIDE SEQUENCE [LARGE SCALE GENOMIC DNA]</scope>
</reference>
<protein>
    <recommendedName>
        <fullName evidence="1">Far11/STRP N-terminal domain-containing protein</fullName>
    </recommendedName>
</protein>
<dbReference type="GO" id="GO:0005829">
    <property type="term" value="C:cytosol"/>
    <property type="evidence" value="ECO:0007669"/>
    <property type="project" value="TreeGrafter"/>
</dbReference>
<dbReference type="PANTHER" id="PTHR13239">
    <property type="entry name" value="PROTEIN REQUIRED FOR HYPHAL ANASTOMOSIS HAM-2"/>
    <property type="match status" value="1"/>
</dbReference>
<sequence>MEWSEKPELLRRVRPNFADDVYGSNILRHNSEHVEHVESDTIESRTDICESALAQRRSAQLPKLKKMPNRPRPLSNDFSTRSEMNDFEFAYTDCDTHAAELAELYTYSELEDWILNMRAYRDFTKSKMLDHKWSKLMESQQKNVLLSLLEELERVEPNRRLNAARSMLYILQGAYMDFIDDIDISTDRVVKGNNERDDGDSTEIRHYEEKCLMEGMFNAYKAYETGAYQALCKLLLTEIHDIWDAGPVGACQYSRSSSVSNSRSASNADLSESVVEKRSNRSATMADNEVLRVALSALYHMVESIRRIDLFELVIPADKKPRYAVLRKDFIVEVEEVIEGADMSLVMLLLEMMPAFCHGSSPHFPMKKVMFSACYN</sequence>
<dbReference type="OMA" id="RSEMNDF"/>
<keyword evidence="3" id="KW-1185">Reference proteome</keyword>
<accession>A0A3P6TL52</accession>
<evidence type="ECO:0000313" key="3">
    <source>
        <dbReference type="Proteomes" id="UP000277928"/>
    </source>
</evidence>
<evidence type="ECO:0000259" key="1">
    <source>
        <dbReference type="SMART" id="SM01292"/>
    </source>
</evidence>